<dbReference type="Proteomes" id="UP001274321">
    <property type="component" value="Unassembled WGS sequence"/>
</dbReference>
<accession>A0ABU4RJR3</accession>
<proteinExistence type="predicted"/>
<keyword evidence="1" id="KW-0378">Hydrolase</keyword>
<dbReference type="InterPro" id="IPR050272">
    <property type="entry name" value="Isochorismatase-like_hydrls"/>
</dbReference>
<dbReference type="PRINTS" id="PR01398">
    <property type="entry name" value="ISCHRISMTASE"/>
</dbReference>
<evidence type="ECO:0000259" key="2">
    <source>
        <dbReference type="Pfam" id="PF00857"/>
    </source>
</evidence>
<gene>
    <name evidence="3" type="ORF">SCD90_03360</name>
</gene>
<protein>
    <submittedName>
        <fullName evidence="3">Isochorismatase family protein</fullName>
    </submittedName>
</protein>
<dbReference type="InterPro" id="IPR036380">
    <property type="entry name" value="Isochorismatase-like_sf"/>
</dbReference>
<evidence type="ECO:0000313" key="3">
    <source>
        <dbReference type="EMBL" id="MDX6805094.1"/>
    </source>
</evidence>
<sequence>MGLPKIGAYALPAAHEIPESRVGWKPELNRAALLIHDMQNYFVRAFTPDASPIAPAIANINRLRAMCDALGIPVIYSAQPGYQDPRDRGLQSDIWGPGMGSDPEHAGIFADLAPGPDQIVLTKWRYSAFQRTNLEHVLRVRGRDQLIISGVYAHIGCMLTAADGFMRDFQPFFVADALADFSRERHDMAVSYVADRCGCAILTDVLLGELRA</sequence>
<dbReference type="Pfam" id="PF00857">
    <property type="entry name" value="Isochorismatase"/>
    <property type="match status" value="1"/>
</dbReference>
<dbReference type="InterPro" id="IPR016291">
    <property type="entry name" value="Isochorismatase"/>
</dbReference>
<dbReference type="PANTHER" id="PTHR43540:SF3">
    <property type="entry name" value="ENTEROBACTIN SYNTHASE COMPONENT B"/>
    <property type="match status" value="1"/>
</dbReference>
<evidence type="ECO:0000256" key="1">
    <source>
        <dbReference type="ARBA" id="ARBA00022801"/>
    </source>
</evidence>
<reference evidence="3 4" key="1">
    <citation type="submission" date="2023-11" db="EMBL/GenBank/DDBJ databases">
        <authorList>
            <person name="Bao R."/>
        </authorList>
    </citation>
    <scope>NUCLEOTIDE SEQUENCE [LARGE SCALE GENOMIC DNA]</scope>
    <source>
        <strain evidence="3 4">PJ23</strain>
    </source>
</reference>
<dbReference type="PIRSF" id="PIRSF001111">
    <property type="entry name" value="Isochorismatase"/>
    <property type="match status" value="1"/>
</dbReference>
<dbReference type="SUPFAM" id="SSF52499">
    <property type="entry name" value="Isochorismatase-like hydrolases"/>
    <property type="match status" value="1"/>
</dbReference>
<feature type="domain" description="Isochorismatase-like" evidence="2">
    <location>
        <begin position="31"/>
        <end position="200"/>
    </location>
</feature>
<organism evidence="3 4">
    <name type="scientific">Terrihabitans rhizophilus</name>
    <dbReference type="NCBI Taxonomy" id="3092662"/>
    <lineage>
        <taxon>Bacteria</taxon>
        <taxon>Pseudomonadati</taxon>
        <taxon>Pseudomonadota</taxon>
        <taxon>Alphaproteobacteria</taxon>
        <taxon>Hyphomicrobiales</taxon>
        <taxon>Terrihabitans</taxon>
    </lineage>
</organism>
<dbReference type="Gene3D" id="3.40.50.850">
    <property type="entry name" value="Isochorismatase-like"/>
    <property type="match status" value="1"/>
</dbReference>
<dbReference type="EMBL" id="JAXAFJ010000001">
    <property type="protein sequence ID" value="MDX6805094.1"/>
    <property type="molecule type" value="Genomic_DNA"/>
</dbReference>
<dbReference type="RefSeq" id="WP_319843196.1">
    <property type="nucleotide sequence ID" value="NZ_JAXAFJ010000001.1"/>
</dbReference>
<comment type="caution">
    <text evidence="3">The sequence shown here is derived from an EMBL/GenBank/DDBJ whole genome shotgun (WGS) entry which is preliminary data.</text>
</comment>
<keyword evidence="4" id="KW-1185">Reference proteome</keyword>
<dbReference type="InterPro" id="IPR000868">
    <property type="entry name" value="Isochorismatase-like_dom"/>
</dbReference>
<evidence type="ECO:0000313" key="4">
    <source>
        <dbReference type="Proteomes" id="UP001274321"/>
    </source>
</evidence>
<name>A0ABU4RJR3_9HYPH</name>
<dbReference type="PANTHER" id="PTHR43540">
    <property type="entry name" value="PEROXYUREIDOACRYLATE/UREIDOACRYLATE AMIDOHYDROLASE-RELATED"/>
    <property type="match status" value="1"/>
</dbReference>